<dbReference type="GO" id="GO:0005886">
    <property type="term" value="C:plasma membrane"/>
    <property type="evidence" value="ECO:0007669"/>
    <property type="project" value="TreeGrafter"/>
</dbReference>
<protein>
    <submittedName>
        <fullName evidence="9">Uncharacterized protein</fullName>
    </submittedName>
</protein>
<feature type="domain" description="Ig-like" evidence="7">
    <location>
        <begin position="292"/>
        <end position="380"/>
    </location>
</feature>
<dbReference type="SMART" id="SM00409">
    <property type="entry name" value="IG"/>
    <property type="match status" value="5"/>
</dbReference>
<feature type="domain" description="Ig-like" evidence="7">
    <location>
        <begin position="31"/>
        <end position="111"/>
    </location>
</feature>
<evidence type="ECO:0000256" key="6">
    <source>
        <dbReference type="SAM" id="Phobius"/>
    </source>
</evidence>
<keyword evidence="4" id="KW-0325">Glycoprotein</keyword>
<dbReference type="InterPro" id="IPR003598">
    <property type="entry name" value="Ig_sub2"/>
</dbReference>
<reference evidence="9" key="1">
    <citation type="submission" date="2021-03" db="EMBL/GenBank/DDBJ databases">
        <authorList>
            <person name="Bekaert M."/>
        </authorList>
    </citation>
    <scope>NUCLEOTIDE SEQUENCE</scope>
</reference>
<dbReference type="InterPro" id="IPR007110">
    <property type="entry name" value="Ig-like_dom"/>
</dbReference>
<dbReference type="SUPFAM" id="SSF48726">
    <property type="entry name" value="Immunoglobulin"/>
    <property type="match status" value="5"/>
</dbReference>
<dbReference type="PANTHER" id="PTHR11640">
    <property type="entry name" value="NEPHRIN"/>
    <property type="match status" value="1"/>
</dbReference>
<evidence type="ECO:0000313" key="9">
    <source>
        <dbReference type="EMBL" id="CAG2221568.1"/>
    </source>
</evidence>
<evidence type="ECO:0000313" key="10">
    <source>
        <dbReference type="Proteomes" id="UP000683360"/>
    </source>
</evidence>
<dbReference type="SMART" id="SM00408">
    <property type="entry name" value="IGc2"/>
    <property type="match status" value="4"/>
</dbReference>
<organism evidence="9 10">
    <name type="scientific">Mytilus edulis</name>
    <name type="common">Blue mussel</name>
    <dbReference type="NCBI Taxonomy" id="6550"/>
    <lineage>
        <taxon>Eukaryota</taxon>
        <taxon>Metazoa</taxon>
        <taxon>Spiralia</taxon>
        <taxon>Lophotrochozoa</taxon>
        <taxon>Mollusca</taxon>
        <taxon>Bivalvia</taxon>
        <taxon>Autobranchia</taxon>
        <taxon>Pteriomorphia</taxon>
        <taxon>Mytilida</taxon>
        <taxon>Mytiloidea</taxon>
        <taxon>Mytilidae</taxon>
        <taxon>Mytilinae</taxon>
        <taxon>Mytilus</taxon>
    </lineage>
</organism>
<dbReference type="CDD" id="cd00063">
    <property type="entry name" value="FN3"/>
    <property type="match status" value="1"/>
</dbReference>
<dbReference type="GO" id="GO:0005911">
    <property type="term" value="C:cell-cell junction"/>
    <property type="evidence" value="ECO:0007669"/>
    <property type="project" value="TreeGrafter"/>
</dbReference>
<dbReference type="EMBL" id="CAJPWZ010001683">
    <property type="protein sequence ID" value="CAG2221568.1"/>
    <property type="molecule type" value="Genomic_DNA"/>
</dbReference>
<dbReference type="AlphaFoldDB" id="A0A8S3SN13"/>
<accession>A0A8S3SN13</accession>
<dbReference type="PROSITE" id="PS50835">
    <property type="entry name" value="IG_LIKE"/>
    <property type="match status" value="4"/>
</dbReference>
<dbReference type="OrthoDB" id="6162722at2759"/>
<proteinExistence type="predicted"/>
<evidence type="ECO:0000256" key="4">
    <source>
        <dbReference type="ARBA" id="ARBA00023180"/>
    </source>
</evidence>
<dbReference type="PANTHER" id="PTHR11640:SF31">
    <property type="entry name" value="IRREGULAR CHIASM C-ROUGHEST PROTEIN-RELATED"/>
    <property type="match status" value="1"/>
</dbReference>
<feature type="domain" description="Ig-like" evidence="7">
    <location>
        <begin position="205"/>
        <end position="287"/>
    </location>
</feature>
<dbReference type="FunFam" id="2.60.40.10:FF:000032">
    <property type="entry name" value="palladin isoform X1"/>
    <property type="match status" value="1"/>
</dbReference>
<dbReference type="SMART" id="SM00060">
    <property type="entry name" value="FN3"/>
    <property type="match status" value="1"/>
</dbReference>
<gene>
    <name evidence="9" type="ORF">MEDL_34935</name>
</gene>
<comment type="caution">
    <text evidence="9">The sequence shown here is derived from an EMBL/GenBank/DDBJ whole genome shotgun (WGS) entry which is preliminary data.</text>
</comment>
<dbReference type="SUPFAM" id="SSF49265">
    <property type="entry name" value="Fibronectin type III"/>
    <property type="match status" value="1"/>
</dbReference>
<dbReference type="InterPro" id="IPR051275">
    <property type="entry name" value="Cell_adhesion_signaling"/>
</dbReference>
<evidence type="ECO:0000256" key="1">
    <source>
        <dbReference type="ARBA" id="ARBA00004479"/>
    </source>
</evidence>
<dbReference type="PROSITE" id="PS50853">
    <property type="entry name" value="FN3"/>
    <property type="match status" value="1"/>
</dbReference>
<keyword evidence="3" id="KW-1015">Disulfide bond</keyword>
<evidence type="ECO:0000259" key="8">
    <source>
        <dbReference type="PROSITE" id="PS50853"/>
    </source>
</evidence>
<dbReference type="GO" id="GO:0098609">
    <property type="term" value="P:cell-cell adhesion"/>
    <property type="evidence" value="ECO:0007669"/>
    <property type="project" value="TreeGrafter"/>
</dbReference>
<keyword evidence="6" id="KW-1133">Transmembrane helix</keyword>
<keyword evidence="6" id="KW-0812">Transmembrane</keyword>
<evidence type="ECO:0000256" key="3">
    <source>
        <dbReference type="ARBA" id="ARBA00023157"/>
    </source>
</evidence>
<feature type="domain" description="Ig-like" evidence="7">
    <location>
        <begin position="134"/>
        <end position="202"/>
    </location>
</feature>
<feature type="domain" description="Fibronectin type-III" evidence="8">
    <location>
        <begin position="487"/>
        <end position="585"/>
    </location>
</feature>
<dbReference type="Proteomes" id="UP000683360">
    <property type="component" value="Unassembled WGS sequence"/>
</dbReference>
<dbReference type="InterPro" id="IPR036179">
    <property type="entry name" value="Ig-like_dom_sf"/>
</dbReference>
<keyword evidence="2 6" id="KW-0472">Membrane</keyword>
<evidence type="ECO:0000256" key="2">
    <source>
        <dbReference type="ARBA" id="ARBA00023136"/>
    </source>
</evidence>
<name>A0A8S3SN13_MYTED</name>
<evidence type="ECO:0000256" key="5">
    <source>
        <dbReference type="ARBA" id="ARBA00023319"/>
    </source>
</evidence>
<keyword evidence="10" id="KW-1185">Reference proteome</keyword>
<dbReference type="InterPro" id="IPR036116">
    <property type="entry name" value="FN3_sf"/>
</dbReference>
<comment type="subcellular location">
    <subcellularLocation>
        <location evidence="1">Membrane</location>
        <topology evidence="1">Single-pass type I membrane protein</topology>
    </subcellularLocation>
</comment>
<feature type="transmembrane region" description="Helical" evidence="6">
    <location>
        <begin position="593"/>
        <end position="619"/>
    </location>
</feature>
<keyword evidence="5" id="KW-0393">Immunoglobulin domain</keyword>
<dbReference type="InterPro" id="IPR003961">
    <property type="entry name" value="FN3_dom"/>
</dbReference>
<sequence length="677" mass="74682">MDNAIKTKIRGSTLNIVSLTKDDHGIYTYGPASVSLLPPDTIYNVTEGNEIPAISCMTDCKPACVYTWFGPNVPTGTGNVLKLQNIHKNQKGVFNCAASNNVGILNSTDMTIDVHWTRIKFAIRTKYYCSDKKKGDTLGPINCAATCNPPCQYKWTKLDKTVNISTQLMLASLSIEDHGQFRCTATNGIGSSGNKSLGVIVNYGPMEVILLPSTQQYTVEYGETIPAITCSASCRPDCKYMWSGPNDASFVLNLLSLPTIQKNQSGNYYCRASNEVGSMQSSIINVNVQYEPIVNKVTINGTNFTVSENTTVILYCNYEGNPAPTLTWTKNNIILGEDDENSGRSFYTINKVRCNDTGNYSCVANNSLGMSSAQQSLFVTCSPRLNVFKQQPPKTTGVLIGETLNLTVHIIAYPKLLKVNWTFQSSSTLGDERSNNYTTSLKSDLFTHVAYFYKYHLKKEDFGNYTLEIQNAIGGTVVHYFIDRAGSPDPPTDLLVICETSPIVVLWKPGFNGGTPQWFTVTWKDMKTNTSMVSSSIPDSDNGQYVKVTTSSLSDGATYLIYVEASNKYGRVRATMYDNCTTKSAEFFQSGNFIAVGVGAGIGTSLMILILAAIVVFIFKRLRRREETEGNAIYESTQSGSRELPANEDHLYNDLQQFQGDNNKQHIDQATYANQSF</sequence>
<evidence type="ECO:0000259" key="7">
    <source>
        <dbReference type="PROSITE" id="PS50835"/>
    </source>
</evidence>
<dbReference type="GO" id="GO:0050839">
    <property type="term" value="F:cell adhesion molecule binding"/>
    <property type="evidence" value="ECO:0007669"/>
    <property type="project" value="TreeGrafter"/>
</dbReference>
<dbReference type="Gene3D" id="2.60.40.10">
    <property type="entry name" value="Immunoglobulins"/>
    <property type="match status" value="6"/>
</dbReference>
<dbReference type="Pfam" id="PF13927">
    <property type="entry name" value="Ig_3"/>
    <property type="match status" value="1"/>
</dbReference>
<dbReference type="Pfam" id="PF13895">
    <property type="entry name" value="Ig_2"/>
    <property type="match status" value="1"/>
</dbReference>
<dbReference type="InterPro" id="IPR013783">
    <property type="entry name" value="Ig-like_fold"/>
</dbReference>
<dbReference type="InterPro" id="IPR003599">
    <property type="entry name" value="Ig_sub"/>
</dbReference>